<accession>A0ABS1VBB2</accession>
<protein>
    <submittedName>
        <fullName evidence="3">Cupin domain-containing protein</fullName>
    </submittedName>
</protein>
<sequence length="122" mass="12628">MSPLPRFGRIADGPPAPAGGGESFATLLAAGGARVERIASLAQADPPGAWYDQPGDEFVLLLQGAARLGFAGGEERALAPGDWVVIPAGCRHRVAWTDPARETLWLAVHLPPIAGRGAIADQ</sequence>
<dbReference type="CDD" id="cd06981">
    <property type="entry name" value="cupin_reut_a1446"/>
    <property type="match status" value="1"/>
</dbReference>
<reference evidence="3 4" key="1">
    <citation type="submission" date="2021-01" db="EMBL/GenBank/DDBJ databases">
        <title>Belnapia mucosa sp. nov. and Belnapia arida sp. nov., isolated from the Tabernas Desert (Almeria, Spain).</title>
        <authorList>
            <person name="Molina-Menor E."/>
            <person name="Vidal-Verdu A."/>
            <person name="Calonge A."/>
            <person name="Satari L."/>
            <person name="Pereto Magraner J."/>
            <person name="Porcar Miralles M."/>
        </authorList>
    </citation>
    <scope>NUCLEOTIDE SEQUENCE [LARGE SCALE GENOMIC DNA]</scope>
    <source>
        <strain evidence="3 4">T6</strain>
    </source>
</reference>
<dbReference type="InterPro" id="IPR011051">
    <property type="entry name" value="RmlC_Cupin_sf"/>
</dbReference>
<proteinExistence type="predicted"/>
<feature type="domain" description="Cupin type-2" evidence="2">
    <location>
        <begin position="52"/>
        <end position="108"/>
    </location>
</feature>
<evidence type="ECO:0000259" key="2">
    <source>
        <dbReference type="Pfam" id="PF07883"/>
    </source>
</evidence>
<dbReference type="EMBL" id="JAEUXJ010000016">
    <property type="protein sequence ID" value="MBL6458602.1"/>
    <property type="molecule type" value="Genomic_DNA"/>
</dbReference>
<name>A0ABS1VBB2_9PROT</name>
<evidence type="ECO:0000256" key="1">
    <source>
        <dbReference type="SAM" id="MobiDB-lite"/>
    </source>
</evidence>
<dbReference type="InterPro" id="IPR013096">
    <property type="entry name" value="Cupin_2"/>
</dbReference>
<dbReference type="SUPFAM" id="SSF51182">
    <property type="entry name" value="RmlC-like cupins"/>
    <property type="match status" value="1"/>
</dbReference>
<keyword evidence="4" id="KW-1185">Reference proteome</keyword>
<evidence type="ECO:0000313" key="3">
    <source>
        <dbReference type="EMBL" id="MBL6458602.1"/>
    </source>
</evidence>
<dbReference type="Pfam" id="PF07883">
    <property type="entry name" value="Cupin_2"/>
    <property type="match status" value="1"/>
</dbReference>
<dbReference type="Gene3D" id="2.60.120.10">
    <property type="entry name" value="Jelly Rolls"/>
    <property type="match status" value="1"/>
</dbReference>
<feature type="region of interest" description="Disordered" evidence="1">
    <location>
        <begin position="1"/>
        <end position="22"/>
    </location>
</feature>
<dbReference type="Proteomes" id="UP000606490">
    <property type="component" value="Unassembled WGS sequence"/>
</dbReference>
<evidence type="ECO:0000313" key="4">
    <source>
        <dbReference type="Proteomes" id="UP000606490"/>
    </source>
</evidence>
<comment type="caution">
    <text evidence="3">The sequence shown here is derived from an EMBL/GenBank/DDBJ whole genome shotgun (WGS) entry which is preliminary data.</text>
</comment>
<organism evidence="3 4">
    <name type="scientific">Belnapia mucosa</name>
    <dbReference type="NCBI Taxonomy" id="2804532"/>
    <lineage>
        <taxon>Bacteria</taxon>
        <taxon>Pseudomonadati</taxon>
        <taxon>Pseudomonadota</taxon>
        <taxon>Alphaproteobacteria</taxon>
        <taxon>Acetobacterales</taxon>
        <taxon>Roseomonadaceae</taxon>
        <taxon>Belnapia</taxon>
    </lineage>
</organism>
<dbReference type="InterPro" id="IPR014710">
    <property type="entry name" value="RmlC-like_jellyroll"/>
</dbReference>
<gene>
    <name evidence="3" type="ORF">JMJ55_25005</name>
</gene>